<dbReference type="AlphaFoldDB" id="A0A1F5KK64"/>
<name>A0A1F5KK64_9BACT</name>
<evidence type="ECO:0000313" key="2">
    <source>
        <dbReference type="EMBL" id="OGE41219.1"/>
    </source>
</evidence>
<dbReference type="Pfam" id="PF12358">
    <property type="entry name" value="DUF3644"/>
    <property type="match status" value="1"/>
</dbReference>
<organism evidence="2 3">
    <name type="scientific">Candidatus Daviesbacteria bacterium RIFCSPHIGHO2_02_FULL_43_12</name>
    <dbReference type="NCBI Taxonomy" id="1797776"/>
    <lineage>
        <taxon>Bacteria</taxon>
        <taxon>Candidatus Daviesiibacteriota</taxon>
    </lineage>
</organism>
<dbReference type="EMBL" id="MFDD01000002">
    <property type="protein sequence ID" value="OGE41219.1"/>
    <property type="molecule type" value="Genomic_DNA"/>
</dbReference>
<accession>A0A1F5KK64</accession>
<feature type="domain" description="DUF3644" evidence="1">
    <location>
        <begin position="11"/>
        <end position="182"/>
    </location>
</feature>
<comment type="caution">
    <text evidence="2">The sequence shown here is derived from an EMBL/GenBank/DDBJ whole genome shotgun (WGS) entry which is preliminary data.</text>
</comment>
<reference evidence="2 3" key="1">
    <citation type="journal article" date="2016" name="Nat. Commun.">
        <title>Thousands of microbial genomes shed light on interconnected biogeochemical processes in an aquifer system.</title>
        <authorList>
            <person name="Anantharaman K."/>
            <person name="Brown C.T."/>
            <person name="Hug L.A."/>
            <person name="Sharon I."/>
            <person name="Castelle C.J."/>
            <person name="Probst A.J."/>
            <person name="Thomas B.C."/>
            <person name="Singh A."/>
            <person name="Wilkins M.J."/>
            <person name="Karaoz U."/>
            <person name="Brodie E.L."/>
            <person name="Williams K.H."/>
            <person name="Hubbard S.S."/>
            <person name="Banfield J.F."/>
        </authorList>
    </citation>
    <scope>NUCLEOTIDE SEQUENCE [LARGE SCALE GENOMIC DNA]</scope>
</reference>
<gene>
    <name evidence="2" type="ORF">A3D25_01670</name>
</gene>
<sequence length="342" mass="39984">MSRLSKQTRSLLDKARDSATQAISVFNDPRSTFRTGNFTVLMTIAWTALLHSYFEKKKIKYYYKQENGRFIKIDGDRKAWELGESVKQIFDENDPIKRNVELFIKLRNRIEHRNLPGIDQELTGECQALVLNFEGWLISQYGDEYSLIDTMFVPIQLTSAKRVLPKTKIEQKVIEFIKSYRNILTPEVINSQQYSFKAFLVPKIGNHRSSSDVAIEFVKYDENNPQEMEKYEKAIVAIKEKHIPVANTGLFRPSSVLVELNKRGIKKTMNWHTTMWQKFKVRPASNSKQKVQTKSEYCFYDNAHNDYLYTEGWIDFLVRQAEPKSRKKGIKPKFTKDLLGVI</sequence>
<dbReference type="Proteomes" id="UP000177328">
    <property type="component" value="Unassembled WGS sequence"/>
</dbReference>
<evidence type="ECO:0000259" key="1">
    <source>
        <dbReference type="Pfam" id="PF12358"/>
    </source>
</evidence>
<dbReference type="InterPro" id="IPR022104">
    <property type="entry name" value="DUF3644"/>
</dbReference>
<proteinExistence type="predicted"/>
<protein>
    <recommendedName>
        <fullName evidence="1">DUF3644 domain-containing protein</fullName>
    </recommendedName>
</protein>
<evidence type="ECO:0000313" key="3">
    <source>
        <dbReference type="Proteomes" id="UP000177328"/>
    </source>
</evidence>